<dbReference type="OrthoDB" id="9025283at2"/>
<reference evidence="2 3" key="2">
    <citation type="submission" date="2017-08" db="EMBL/GenBank/DDBJ databases">
        <title>WGS of novel Burkholderia cepaca complex species.</title>
        <authorList>
            <person name="Lipuma J."/>
            <person name="Spilker T."/>
        </authorList>
    </citation>
    <scope>NUCLEOTIDE SEQUENCE [LARGE SCALE GENOMIC DNA]</scope>
    <source>
        <strain evidence="2 3">AU17325</strain>
    </source>
</reference>
<dbReference type="Pfam" id="PF20249">
    <property type="entry name" value="VasX_N"/>
    <property type="match status" value="1"/>
</dbReference>
<dbReference type="RefSeq" id="WP_089449669.1">
    <property type="nucleotide sequence ID" value="NZ_NKFA01000001.1"/>
</dbReference>
<name>A0A228J5V9_9BURK</name>
<organism evidence="2 3">
    <name type="scientific">Burkholderia aenigmatica</name>
    <dbReference type="NCBI Taxonomy" id="2015348"/>
    <lineage>
        <taxon>Bacteria</taxon>
        <taxon>Pseudomonadati</taxon>
        <taxon>Pseudomonadota</taxon>
        <taxon>Betaproteobacteria</taxon>
        <taxon>Burkholderiales</taxon>
        <taxon>Burkholderiaceae</taxon>
        <taxon>Burkholderia</taxon>
        <taxon>Burkholderia cepacia complex</taxon>
    </lineage>
</organism>
<protein>
    <recommendedName>
        <fullName evidence="1">Toxin VasX N-terminal region domain-containing protein</fullName>
    </recommendedName>
</protein>
<accession>A0A228J5V9</accession>
<dbReference type="CDD" id="cd20706">
    <property type="entry name" value="MIX_II"/>
    <property type="match status" value="1"/>
</dbReference>
<dbReference type="Proteomes" id="UP000214600">
    <property type="component" value="Unassembled WGS sequence"/>
</dbReference>
<comment type="caution">
    <text evidence="2">The sequence shown here is derived from an EMBL/GenBank/DDBJ whole genome shotgun (WGS) entry which is preliminary data.</text>
</comment>
<reference evidence="3" key="1">
    <citation type="submission" date="2017-06" db="EMBL/GenBank/DDBJ databases">
        <authorList>
            <person name="LiPuma J."/>
            <person name="Spilker T."/>
        </authorList>
    </citation>
    <scope>NUCLEOTIDE SEQUENCE [LARGE SCALE GENOMIC DNA]</scope>
    <source>
        <strain evidence="3">AU17325</strain>
    </source>
</reference>
<evidence type="ECO:0000259" key="1">
    <source>
        <dbReference type="Pfam" id="PF20249"/>
    </source>
</evidence>
<sequence>MTVIAKTPQEIAAGIASQSAHGAHSCNKVIPFFPLRYAVAPAEKGGFAYHHPNLEKGFPALDGYQYVLRALRDDDGYLYIFDPDNREQIICFVYRSPDGDTNGGERRPAQFQRLQLDKKFNATELIGAPLPFAYIPAYDHVPKKVVVWFADTLQSPSKLKAFQANENRIRTSLGTEIDLVPWSSAFKANANPDAAPVVKHTLRIEDVADQQVVGLDGKPVPWSEYPHAARLPTTAAMALAQGPGSARLAVALFDPIGLLSELGARVGEALKAWNDYNAVSQRARWASKAADVLLDAAFNKAYNASYNNDIVVSATRGTSATGQPILRAASEAKRQGELARKKRRDFLNNDLRNEFLENDSRAHTHLLKSLARNGEPAWIWWQHTGVGGWAPSLALYDVTDSDNFRALRGAIARCVLALAYHEKGSEALANQLLSDKPTGVFYYAMLGYPGIDNYVDAARKVAPTATDQGASVVLEQLEKLFQKVPPDAASQQLSQVTMALLAKKGLASAAGFPVSAYARMIEVLDGQRLSRTAVTRKALPDRLRKDMGIKGKTSFRHSKLSAAMDEAMVYYQAQAARFESQARREYVKGLEKRLSLWHGVKLGAGALGIWISTINLANAVKKLGTVDGLTLTNLLDAGSNAGVVVASGYAMQSALFAVKEQRAVLAGNKEAANLANAAGAKAERLMIGWTSGAAFIGGIKATLDQRGQHGNVRIYTMIDAGIQFAETGFGAAWLISTRQLSVRSGGQLVASLTKLKGGQVGLILFAADIARTLWTGYIEQEKAEQKVTDWLDQCMWGNHPKFDTAGKERLAFMRLSKEPRIETDLRIAERLNKAAIPGLGPILTNRMPARTITVAFPGWLPQASAYELTQHRNITAQGTEQTFSDPSRVKLVDGVGYLKFDTTTLMGDTVVRYWPNAFSDPEMAIPVKN</sequence>
<evidence type="ECO:0000313" key="2">
    <source>
        <dbReference type="EMBL" id="OXI49742.1"/>
    </source>
</evidence>
<dbReference type="AlphaFoldDB" id="A0A228J5V9"/>
<dbReference type="EMBL" id="NKFA01000001">
    <property type="protein sequence ID" value="OXI49742.1"/>
    <property type="molecule type" value="Genomic_DNA"/>
</dbReference>
<dbReference type="InterPro" id="IPR046864">
    <property type="entry name" value="VasX_N"/>
</dbReference>
<gene>
    <name evidence="2" type="ORF">CFB84_00660</name>
</gene>
<feature type="domain" description="Toxin VasX N-terminal region" evidence="1">
    <location>
        <begin position="26"/>
        <end position="162"/>
    </location>
</feature>
<proteinExistence type="predicted"/>
<evidence type="ECO:0000313" key="3">
    <source>
        <dbReference type="Proteomes" id="UP000214600"/>
    </source>
</evidence>